<dbReference type="EMBL" id="HBGE01099612">
    <property type="protein sequence ID" value="CAD9182504.1"/>
    <property type="molecule type" value="Transcribed_RNA"/>
</dbReference>
<organism evidence="2">
    <name type="scientific">Alexandrium catenella</name>
    <name type="common">Red tide dinoflagellate</name>
    <name type="synonym">Gonyaulax catenella</name>
    <dbReference type="NCBI Taxonomy" id="2925"/>
    <lineage>
        <taxon>Eukaryota</taxon>
        <taxon>Sar</taxon>
        <taxon>Alveolata</taxon>
        <taxon>Dinophyceae</taxon>
        <taxon>Gonyaulacales</taxon>
        <taxon>Pyrocystaceae</taxon>
        <taxon>Alexandrium</taxon>
    </lineage>
</organism>
<protein>
    <submittedName>
        <fullName evidence="2">Uncharacterized protein</fullName>
    </submittedName>
</protein>
<accession>A0A7S1S2D9</accession>
<dbReference type="AlphaFoldDB" id="A0A7S1S2D9"/>
<feature type="region of interest" description="Disordered" evidence="1">
    <location>
        <begin position="205"/>
        <end position="229"/>
    </location>
</feature>
<evidence type="ECO:0000256" key="1">
    <source>
        <dbReference type="SAM" id="MobiDB-lite"/>
    </source>
</evidence>
<feature type="compositionally biased region" description="Low complexity" evidence="1">
    <location>
        <begin position="16"/>
        <end position="38"/>
    </location>
</feature>
<gene>
    <name evidence="2" type="ORF">ACAT0790_LOCUS59276</name>
</gene>
<proteinExistence type="predicted"/>
<evidence type="ECO:0000313" key="2">
    <source>
        <dbReference type="EMBL" id="CAD9182504.1"/>
    </source>
</evidence>
<feature type="compositionally biased region" description="Basic residues" evidence="1">
    <location>
        <begin position="133"/>
        <end position="142"/>
    </location>
</feature>
<reference evidence="2" key="1">
    <citation type="submission" date="2021-01" db="EMBL/GenBank/DDBJ databases">
        <authorList>
            <person name="Corre E."/>
            <person name="Pelletier E."/>
            <person name="Niang G."/>
            <person name="Scheremetjew M."/>
            <person name="Finn R."/>
            <person name="Kale V."/>
            <person name="Holt S."/>
            <person name="Cochrane G."/>
            <person name="Meng A."/>
            <person name="Brown T."/>
            <person name="Cohen L."/>
        </authorList>
    </citation>
    <scope>NUCLEOTIDE SEQUENCE</scope>
    <source>
        <strain evidence="2">OF101</strain>
    </source>
</reference>
<sequence length="370" mass="40680">MMYLDRPLLRRPPSTPASSSDHSNTSSSSSRGAGASPSRPLPQQGHQLSEAEEDGQGLPHEVADPRGECHAQQSQCPDGATATPTTGLGGEEKAEDEDEDGNEDEDDDEDGDEDKDAAFEGTADSDDPEVLARRCRRKKEKRPCKGRRVRYKTYVESIEAQVREDPHGFDISKVHLPQFVISNPKLTEKLRARLSKFRVECMLSGGTAGAPARPSSTANPSPSGAREWQRDQWSYAGTAARPFLDRAPHDLTAASSSYWARSSWDQSSTGWWPPAARSLRPPRAAAFHQHGWWPLAEGALPARYPQPHTAAASSQHWWPGEEDAEEAYAEEWFMAQLRAHGFAPVRYPSTPSSPAGVGCSEHAKWYILSL</sequence>
<feature type="compositionally biased region" description="Acidic residues" evidence="1">
    <location>
        <begin position="93"/>
        <end position="115"/>
    </location>
</feature>
<name>A0A7S1S2D9_ALECA</name>
<feature type="region of interest" description="Disordered" evidence="1">
    <location>
        <begin position="1"/>
        <end position="142"/>
    </location>
</feature>